<evidence type="ECO:0008006" key="4">
    <source>
        <dbReference type="Google" id="ProtNLM"/>
    </source>
</evidence>
<name>A0ABR6GY64_9BURK</name>
<accession>A0ABR6GY64</accession>
<protein>
    <recommendedName>
        <fullName evidence="4">DUF4132 domain-containing protein</fullName>
    </recommendedName>
</protein>
<dbReference type="RefSeq" id="WP_088454026.1">
    <property type="nucleotide sequence ID" value="NZ_JACHXO010000010.1"/>
</dbReference>
<gene>
    <name evidence="2" type="ORF">FHS28_004476</name>
</gene>
<comment type="caution">
    <text evidence="2">The sequence shown here is derived from an EMBL/GenBank/DDBJ whole genome shotgun (WGS) entry which is preliminary data.</text>
</comment>
<organism evidence="2 3">
    <name type="scientific">Roseateles terrae</name>
    <dbReference type="NCBI Taxonomy" id="431060"/>
    <lineage>
        <taxon>Bacteria</taxon>
        <taxon>Pseudomonadati</taxon>
        <taxon>Pseudomonadota</taxon>
        <taxon>Betaproteobacteria</taxon>
        <taxon>Burkholderiales</taxon>
        <taxon>Sphaerotilaceae</taxon>
        <taxon>Roseateles</taxon>
    </lineage>
</organism>
<reference evidence="2 3" key="1">
    <citation type="submission" date="2020-08" db="EMBL/GenBank/DDBJ databases">
        <title>Genomic Encyclopedia of Type Strains, Phase III (KMG-III): the genomes of soil and plant-associated and newly described type strains.</title>
        <authorList>
            <person name="Whitman W."/>
        </authorList>
    </citation>
    <scope>NUCLEOTIDE SEQUENCE [LARGE SCALE GENOMIC DNA]</scope>
    <source>
        <strain evidence="2 3">CECT 7247</strain>
    </source>
</reference>
<dbReference type="Proteomes" id="UP000574369">
    <property type="component" value="Unassembled WGS sequence"/>
</dbReference>
<evidence type="ECO:0000313" key="3">
    <source>
        <dbReference type="Proteomes" id="UP000574369"/>
    </source>
</evidence>
<sequence>MHAWHQAPGREQLKGMFPPTRSPSDTFSRSVPAFLDAAPDLYPARAFDIPANPVPAPPARADWLSYDGPTEVQSPEYRAFRTSPAFLQVHRQMLDRVDDIETFARRHASPVEFRQWMAGLNVFRLRLVDHGESFVGDRMALLYGPGKRALDHICQRLLQDELPLDFRCRQLREMCHQLKLCMATGPAFLQTAQALNVDPNGLRSALLEVIQTHADEVFRRAYRKEHADDYWVVRDNWEVHGINRMRLEYGLPGGDLSDIHSFRNDLFLPHRQRNHHKKLRLALDPCRMAEVLADRYLAELSSRLPACVPQRCARVDLNPFFPAVMEAVGAANGALAPVSPLSLMEEDETTGECYWRQDPSLVQRDVLLSLEAQELVTPRARVELASNKADNHGWTLEAVDGQLFYVMVTSGLQPAPQAIPVGVEHLLSLERKQRSRAWPLGPGVGPSLGPGAGGSEGTPPVLLPERLITTVLQSTSPQDLGRVPARWLTGPAHLQTWLQRIGPLAFESWLRAHPPERLPASITLPTLVLAVTGAKRGDLLRALLNRVPGAPRDPRLMELATDAMAWGAPTADEILDVWQQYLCGALPTLSQDAVESLFCDPERAMPLALAVVANDGQHLRRLLALLTMALTHKLIPPDTLRHVLDDSLPLSMRQGHVQALNALSEFLVDAAARDLIHPDELARFLGGRQPRLPCEEATRNGHAGCVHGYFDLISQLHARGVLSSASLGPLVAAPSPQNAVVSYGAVANQHPEALRAYLARLTQSAAQGQLDPTLLKRQLTCDGLNQSGVQTLLRQTDPACLHVWRESVREAQRSGLISSGDVRDLIAVHSFSRVALLPHLLRQPANHGGLQAWTETAIWLVQEGVLTHPDILALLRGDDRDMPGVPPLMNDLMRAHRDPAMVKAYLDLVGQMTYRGVLHPHEAESLLSAPEPTSDTPALIDAVRHQSRPVIDAFFRGLMYRGWARTLSPDALTRLMDGRSRLGRSALTTAIRHNDAEMLHLLLNNAFQFLRQRLIGKAQWLSLFEPGPAAPAHLPIDGALDAVERLNPEPLTPLLAEAVKEAWAARLIEDHDAQQLLYRLTVGAAEAAARRALTRPPKSLTP</sequence>
<proteinExistence type="predicted"/>
<keyword evidence="3" id="KW-1185">Reference proteome</keyword>
<dbReference type="EMBL" id="JACHXO010000010">
    <property type="protein sequence ID" value="MBB3197051.1"/>
    <property type="molecule type" value="Genomic_DNA"/>
</dbReference>
<evidence type="ECO:0000256" key="1">
    <source>
        <dbReference type="SAM" id="MobiDB-lite"/>
    </source>
</evidence>
<feature type="region of interest" description="Disordered" evidence="1">
    <location>
        <begin position="1"/>
        <end position="25"/>
    </location>
</feature>
<evidence type="ECO:0000313" key="2">
    <source>
        <dbReference type="EMBL" id="MBB3197051.1"/>
    </source>
</evidence>